<dbReference type="PROSITE" id="PS50887">
    <property type="entry name" value="GGDEF"/>
    <property type="match status" value="1"/>
</dbReference>
<evidence type="ECO:0000259" key="3">
    <source>
        <dbReference type="PROSITE" id="PS50887"/>
    </source>
</evidence>
<keyword evidence="1" id="KW-1133">Transmembrane helix</keyword>
<dbReference type="NCBIfam" id="TIGR00254">
    <property type="entry name" value="GGDEF"/>
    <property type="match status" value="1"/>
</dbReference>
<dbReference type="InterPro" id="IPR050706">
    <property type="entry name" value="Cyclic-di-GMP_PDE-like"/>
</dbReference>
<organism evidence="4 5">
    <name type="scientific">Colwellia asteriadis</name>
    <dbReference type="NCBI Taxonomy" id="517723"/>
    <lineage>
        <taxon>Bacteria</taxon>
        <taxon>Pseudomonadati</taxon>
        <taxon>Pseudomonadota</taxon>
        <taxon>Gammaproteobacteria</taxon>
        <taxon>Alteromonadales</taxon>
        <taxon>Colwelliaceae</taxon>
        <taxon>Colwellia</taxon>
    </lineage>
</organism>
<dbReference type="InterPro" id="IPR000160">
    <property type="entry name" value="GGDEF_dom"/>
</dbReference>
<accession>A0ABN1L5A0</accession>
<dbReference type="PANTHER" id="PTHR33121:SF71">
    <property type="entry name" value="OXYGEN SENSOR PROTEIN DOSP"/>
    <property type="match status" value="1"/>
</dbReference>
<keyword evidence="1" id="KW-0472">Membrane</keyword>
<protein>
    <submittedName>
        <fullName evidence="4">EAL domain-containing protein</fullName>
    </submittedName>
</protein>
<dbReference type="SMART" id="SM00267">
    <property type="entry name" value="GGDEF"/>
    <property type="match status" value="1"/>
</dbReference>
<name>A0ABN1L5A0_9GAMM</name>
<feature type="domain" description="GGDEF" evidence="3">
    <location>
        <begin position="370"/>
        <end position="518"/>
    </location>
</feature>
<dbReference type="Proteomes" id="UP001500021">
    <property type="component" value="Unassembled WGS sequence"/>
</dbReference>
<feature type="transmembrane region" description="Helical" evidence="1">
    <location>
        <begin position="261"/>
        <end position="283"/>
    </location>
</feature>
<dbReference type="RefSeq" id="WP_215980745.1">
    <property type="nucleotide sequence ID" value="NZ_BAAAFA010000003.1"/>
</dbReference>
<dbReference type="CDD" id="cd01949">
    <property type="entry name" value="GGDEF"/>
    <property type="match status" value="1"/>
</dbReference>
<dbReference type="Pfam" id="PF14827">
    <property type="entry name" value="dCache_3"/>
    <property type="match status" value="1"/>
</dbReference>
<evidence type="ECO:0000313" key="4">
    <source>
        <dbReference type="EMBL" id="GAA0814817.1"/>
    </source>
</evidence>
<dbReference type="CDD" id="cd01948">
    <property type="entry name" value="EAL"/>
    <property type="match status" value="1"/>
</dbReference>
<dbReference type="SMART" id="SM00052">
    <property type="entry name" value="EAL"/>
    <property type="match status" value="1"/>
</dbReference>
<comment type="caution">
    <text evidence="4">The sequence shown here is derived from an EMBL/GenBank/DDBJ whole genome shotgun (WGS) entry which is preliminary data.</text>
</comment>
<dbReference type="PROSITE" id="PS50883">
    <property type="entry name" value="EAL"/>
    <property type="match status" value="1"/>
</dbReference>
<feature type="transmembrane region" description="Helical" evidence="1">
    <location>
        <begin position="12"/>
        <end position="32"/>
    </location>
</feature>
<dbReference type="InterPro" id="IPR029150">
    <property type="entry name" value="dCache_3"/>
</dbReference>
<keyword evidence="5" id="KW-1185">Reference proteome</keyword>
<dbReference type="Pfam" id="PF00990">
    <property type="entry name" value="GGDEF"/>
    <property type="match status" value="1"/>
</dbReference>
<dbReference type="Pfam" id="PF00563">
    <property type="entry name" value="EAL"/>
    <property type="match status" value="1"/>
</dbReference>
<reference evidence="4 5" key="1">
    <citation type="journal article" date="2019" name="Int. J. Syst. Evol. Microbiol.">
        <title>The Global Catalogue of Microorganisms (GCM) 10K type strain sequencing project: providing services to taxonomists for standard genome sequencing and annotation.</title>
        <authorList>
            <consortium name="The Broad Institute Genomics Platform"/>
            <consortium name="The Broad Institute Genome Sequencing Center for Infectious Disease"/>
            <person name="Wu L."/>
            <person name="Ma J."/>
        </authorList>
    </citation>
    <scope>NUCLEOTIDE SEQUENCE [LARGE SCALE GENOMIC DNA]</scope>
    <source>
        <strain evidence="4 5">JCM 15608</strain>
    </source>
</reference>
<dbReference type="PANTHER" id="PTHR33121">
    <property type="entry name" value="CYCLIC DI-GMP PHOSPHODIESTERASE PDEF"/>
    <property type="match status" value="1"/>
</dbReference>
<keyword evidence="1" id="KW-0812">Transmembrane</keyword>
<sequence>MLTKLSFKAQVTWLSTSLILLTVVFLTVSNWLRFADYAEGQIDNQMYFAQNVLEQNLNQQEKMLITAANVLAADFGFKQAVATLDNKTIDSALLNHGKRINADLMMLLDVEGKLITSSSSYVFNAQMIERNINKLPFRDIHARLLSINNNVFQVIVVPVKAPRTIAYTVIGFKFDKEVLVQFKNLIALDVTLIDGDTIIESSIEDAVIKETLLNSANEQSVNLLSAKSNYFHKKIQLGNANKVQAILSASLLGIYEDFNQLVTAILIIALIVIFIAIVLSRLLSQGLASPLTILMNLTKKMSQGDFGVPKLAKRLPVEFTELYQGFSIMSSAIEHREQEIIYQADHDLLTGLYNRHKIVSKIEAHLSNNVPLLLVTFNIKGFKALNDTIGVTNADGILKEISVRITKYLTALNIGQLNEAVAARTNSDEFLLVMPIESMGEVNGLIELLQIELNLPFWVDDIKISLSLYFGVANSIEHGVDSQRLIRRSTMAAVSAYQEQLSLRFYQEGEDEAYLYNLRLIEELKSALESEVSPLFMNYQPKLNLVTGKVDKLEALIRWINKEGDFVNPELFVDLAEKSGLIVTLTRWVILHVIQQVAHWNHAEHYFKVSINLSAQDIQHEEFIEYLLTTVRDYQVKPQQITLELTERDLAENEKLVASRLEHLKSLGFEVSVDDYGIGQSSLAKLKNLPVDELKIDKVFILALDQCKKDQDIVSSTISLGHKLGLRVVAEGVENKESLALLAKFNCDYVQGYYLSRPVTAEKFIQWYESYEPSI</sequence>
<gene>
    <name evidence="4" type="ORF">GCM10009111_12260</name>
</gene>
<dbReference type="InterPro" id="IPR001633">
    <property type="entry name" value="EAL_dom"/>
</dbReference>
<evidence type="ECO:0000256" key="1">
    <source>
        <dbReference type="SAM" id="Phobius"/>
    </source>
</evidence>
<evidence type="ECO:0000259" key="2">
    <source>
        <dbReference type="PROSITE" id="PS50883"/>
    </source>
</evidence>
<evidence type="ECO:0000313" key="5">
    <source>
        <dbReference type="Proteomes" id="UP001500021"/>
    </source>
</evidence>
<feature type="domain" description="EAL" evidence="2">
    <location>
        <begin position="517"/>
        <end position="772"/>
    </location>
</feature>
<proteinExistence type="predicted"/>
<dbReference type="EMBL" id="BAAAFA010000003">
    <property type="protein sequence ID" value="GAA0814817.1"/>
    <property type="molecule type" value="Genomic_DNA"/>
</dbReference>